<keyword evidence="26" id="KW-0175">Coiled coil</keyword>
<protein>
    <recommendedName>
        <fullName evidence="25">Sodium channel protein</fullName>
    </recommendedName>
</protein>
<keyword evidence="3 25" id="KW-0813">Transport</keyword>
<organism evidence="32 33">
    <name type="scientific">Cyprinus carpio</name>
    <name type="common">Common carp</name>
    <dbReference type="NCBI Taxonomy" id="7962"/>
    <lineage>
        <taxon>Eukaryota</taxon>
        <taxon>Metazoa</taxon>
        <taxon>Chordata</taxon>
        <taxon>Craniata</taxon>
        <taxon>Vertebrata</taxon>
        <taxon>Euteleostomi</taxon>
        <taxon>Actinopterygii</taxon>
        <taxon>Neopterygii</taxon>
        <taxon>Teleostei</taxon>
        <taxon>Ostariophysi</taxon>
        <taxon>Cypriniformes</taxon>
        <taxon>Cyprinidae</taxon>
        <taxon>Cyprininae</taxon>
        <taxon>Cyprinus</taxon>
    </lineage>
</organism>
<evidence type="ECO:0000256" key="25">
    <source>
        <dbReference type="RuleBase" id="RU361132"/>
    </source>
</evidence>
<feature type="transmembrane region" description="Helical" evidence="25">
    <location>
        <begin position="368"/>
        <end position="387"/>
    </location>
</feature>
<evidence type="ECO:0000256" key="19">
    <source>
        <dbReference type="ARBA" id="ARBA00025291"/>
    </source>
</evidence>
<feature type="domain" description="Ion transport" evidence="28">
    <location>
        <begin position="144"/>
        <end position="440"/>
    </location>
</feature>
<dbReference type="Gene3D" id="1.10.238.10">
    <property type="entry name" value="EF-hand"/>
    <property type="match status" value="1"/>
</dbReference>
<evidence type="ECO:0000256" key="9">
    <source>
        <dbReference type="ARBA" id="ARBA00022843"/>
    </source>
</evidence>
<evidence type="ECO:0000256" key="17">
    <source>
        <dbReference type="ARBA" id="ARBA00023201"/>
    </source>
</evidence>
<evidence type="ECO:0000256" key="6">
    <source>
        <dbReference type="ARBA" id="ARBA00022553"/>
    </source>
</evidence>
<evidence type="ECO:0000313" key="32">
    <source>
        <dbReference type="Ensembl" id="ENSCCRP00020066003.1"/>
    </source>
</evidence>
<feature type="transmembrane region" description="Helical" evidence="25">
    <location>
        <begin position="1322"/>
        <end position="1340"/>
    </location>
</feature>
<dbReference type="InterPro" id="IPR000048">
    <property type="entry name" value="IQ_motif_EF-hand-BS"/>
</dbReference>
<feature type="transmembrane region" description="Helical" evidence="25">
    <location>
        <begin position="1453"/>
        <end position="1475"/>
    </location>
</feature>
<feature type="transmembrane region" description="Helical" evidence="25">
    <location>
        <begin position="921"/>
        <end position="949"/>
    </location>
</feature>
<accession>A0A8C2G8N6</accession>
<evidence type="ECO:0000256" key="23">
    <source>
        <dbReference type="ARBA" id="ARBA00055248"/>
    </source>
</evidence>
<evidence type="ECO:0000313" key="33">
    <source>
        <dbReference type="Proteomes" id="UP000694701"/>
    </source>
</evidence>
<feature type="transmembrane region" description="Helical" evidence="25">
    <location>
        <begin position="721"/>
        <end position="739"/>
    </location>
</feature>
<keyword evidence="14 25" id="KW-0472">Membrane</keyword>
<evidence type="ECO:0000256" key="24">
    <source>
        <dbReference type="ARBA" id="ARBA00064899"/>
    </source>
</evidence>
<comment type="caution">
    <text evidence="25">Lacks conserved residue(s) required for the propagation of feature annotation.</text>
</comment>
<keyword evidence="12 25" id="KW-0915">Sodium</keyword>
<dbReference type="Pfam" id="PF00520">
    <property type="entry name" value="Ion_trans"/>
    <property type="match status" value="4"/>
</dbReference>
<feature type="transmembrane region" description="Helical" evidence="25">
    <location>
        <begin position="242"/>
        <end position="259"/>
    </location>
</feature>
<dbReference type="InterPro" id="IPR001696">
    <property type="entry name" value="Na_channel_asu"/>
</dbReference>
<keyword evidence="7 25" id="KW-0812">Transmembrane</keyword>
<feature type="transmembrane region" description="Helical" evidence="25">
    <location>
        <begin position="131"/>
        <end position="159"/>
    </location>
</feature>
<dbReference type="FunFam" id="1.10.287.70:FF:000049">
    <property type="entry name" value="Voltage-dependent sodium channel 2"/>
    <property type="match status" value="1"/>
</dbReference>
<dbReference type="InterPro" id="IPR005821">
    <property type="entry name" value="Ion_trans_dom"/>
</dbReference>
<dbReference type="Gene3D" id="1.20.5.1190">
    <property type="entry name" value="iswi atpase"/>
    <property type="match status" value="1"/>
</dbReference>
<evidence type="ECO:0000256" key="14">
    <source>
        <dbReference type="ARBA" id="ARBA00023136"/>
    </source>
</evidence>
<feature type="transmembrane region" description="Helical" evidence="25">
    <location>
        <begin position="1543"/>
        <end position="1566"/>
    </location>
</feature>
<evidence type="ECO:0000256" key="3">
    <source>
        <dbReference type="ARBA" id="ARBA00022448"/>
    </source>
</evidence>
<keyword evidence="13 25" id="KW-0406">Ion transport</keyword>
<dbReference type="InterPro" id="IPR024583">
    <property type="entry name" value="Na_trans_cytopl"/>
</dbReference>
<comment type="subunit">
    <text evidence="22">The channel consists of an ion conducting pore forming alpha-subunit regulated by one or more associated auxiliary subunits SCN1B, SCN2B and SCN3B; electrophysiological properties may vary depending on the type of the associated beta subunits. Found in a number of complexes with PRX, DYNLT1 and PDZD2. Interacts with proteins such as FSTL1, PRX, DYNLT1, PDZD2, S100A10 and many others. Interacts with NEDD4 and NEDD4L.</text>
</comment>
<evidence type="ECO:0000256" key="10">
    <source>
        <dbReference type="ARBA" id="ARBA00022882"/>
    </source>
</evidence>
<evidence type="ECO:0000256" key="22">
    <source>
        <dbReference type="ARBA" id="ARBA00047025"/>
    </source>
</evidence>
<dbReference type="GO" id="GO:0019228">
    <property type="term" value="P:neuronal action potential"/>
    <property type="evidence" value="ECO:0007669"/>
    <property type="project" value="TreeGrafter"/>
</dbReference>
<feature type="region of interest" description="Disordered" evidence="27">
    <location>
        <begin position="1011"/>
        <end position="1033"/>
    </location>
</feature>
<evidence type="ECO:0000256" key="2">
    <source>
        <dbReference type="ARBA" id="ARBA00006764"/>
    </source>
</evidence>
<evidence type="ECO:0000256" key="5">
    <source>
        <dbReference type="ARBA" id="ARBA00022475"/>
    </source>
</evidence>
<keyword evidence="16" id="KW-0325">Glycoprotein</keyword>
<dbReference type="GO" id="GO:0001518">
    <property type="term" value="C:voltage-gated sodium channel complex"/>
    <property type="evidence" value="ECO:0007669"/>
    <property type="project" value="UniProtKB-UniRule"/>
</dbReference>
<evidence type="ECO:0000259" key="31">
    <source>
        <dbReference type="Pfam" id="PF24609"/>
    </source>
</evidence>
<feature type="region of interest" description="Disordered" evidence="27">
    <location>
        <begin position="638"/>
        <end position="659"/>
    </location>
</feature>
<feature type="transmembrane region" description="Helical" evidence="25">
    <location>
        <begin position="1232"/>
        <end position="1251"/>
    </location>
</feature>
<evidence type="ECO:0000256" key="18">
    <source>
        <dbReference type="ARBA" id="ARBA00023303"/>
    </source>
</evidence>
<feature type="domain" description="Ion transport" evidence="28">
    <location>
        <begin position="1107"/>
        <end position="1303"/>
    </location>
</feature>
<comment type="function">
    <text evidence="23">Pore-forming subunit of a voltage-gated sodium (Nav) channel that directly mediates the depolarizing phase of action potentials in excitable membranes. Navs, also called VGSCs (voltage-gated sodium channels) or VDSCs (voltage-dependent sodium channels), operate by switching between closed and open conformations depending on the voltage difference across the membrane. In the open conformation they allow Na(+) ions to selectively pass through the pore, along their electrochemical gradient. The influx of Na+ ions provokes membrane depolarization, initiating the propagation of electrical signals throughout cells and tissues.</text>
</comment>
<feature type="transmembrane region" description="Helical" evidence="25">
    <location>
        <begin position="265"/>
        <end position="284"/>
    </location>
</feature>
<evidence type="ECO:0000256" key="20">
    <source>
        <dbReference type="ARBA" id="ARBA00036239"/>
    </source>
</evidence>
<comment type="subunit">
    <text evidence="24">Voltage-gated sodium (Nav) channels consist of an ion-conducting alpha subunit which is functional on its own associated with regulatory beta subunits.</text>
</comment>
<dbReference type="Gene3D" id="1.10.287.70">
    <property type="match status" value="4"/>
</dbReference>
<comment type="similarity">
    <text evidence="2">Belongs to the sodium channel (TC 1.A.1.10) family. Nav1.8/SCN10A subfamily.</text>
</comment>
<evidence type="ECO:0000259" key="28">
    <source>
        <dbReference type="Pfam" id="PF00520"/>
    </source>
</evidence>
<keyword evidence="4 25" id="KW-0894">Sodium channel</keyword>
<dbReference type="Proteomes" id="UP000694701">
    <property type="component" value="Unplaced"/>
</dbReference>
<keyword evidence="10 25" id="KW-0851">Voltage-gated channel</keyword>
<sequence length="1807" mass="205100">MAAILFPPGPDSLHRFTRESLAGIEQRIAEEEARNAKQYQEDLGDVEPLKSRADLEAGKQLPRIFGDIPPGLVGVPLEDIDPFYFQNKRTFIVLNKGKAIFRFSATSALYIFSPFHPRFRCCSMGGKMDNVLIFLLLSLTGCTLFSLFIMCTILTNCCFMAMSEPAQWAKYVEYTFTGIYTFESLIKILARGFCIGPFTFLRDPWNWLDFSVIVMAYVTEFVDLGNVSALRTFRVLRALKTISVIPGLKTIVGALIQSVKKLADVMILTVFCLSVFALIGLQLFMGNLRQKCVRTTTHCLNTTLPSYNNSTFFCNNRTWSSLEDFITNEDNFFKVDGAKDALICGNASDAGKCPDGFECMKTGRNPNYGYTSFDTFGWAFLSLFRLMTQDYWENLYHHTLRSAGKAYMVFFVLVIFLGSFYLVNLILAVVAMAYEEQNQATIAEALQKEQEFQRAMEQLKKEQQVAQKAQETESILTADVSPFSSQGKGNLDRRKSSRPLSEGTEDGSHDKSVKMDTMEGMKQTHSLLVRTLSLRARRESQVSIFNFRPPNKDSEVDFADDEFSNHGDSDSRGGSLALPWSRRRTSAQSTCSHSSQFFFPSLNINGKKLFVAIDQNGISGQGPLSPLPLPTCTMEKVKEESGHNSSNELSSMLLPQQPQEGRDRTLSATSYITDAMEELEEAQQKCHPCWYVFAHKYMVWTCTPDWLKVKEWVKFMVNDPFLDLTITICIVLNTLFMALEHYPMTDEFNRMLSVGNLVFTGIFTAEMVLKIIALDPYYYFQQGWNIFDSLIVSLSLMELGLSNVEGLSVLRSFRLLRVFKLAKSWPTLNTLIKIIGNSVGALGNLTLVLAIIVFIFAVVGMQLFGKNYESCVCKISKDCTLPRWHMKDFFHSFLIVFRVLCGEWIETMWDCMEVAGQPLCILVFMLVMVIGNLVVSGDLFLACVCVFGVHHHSRWMWTRWDRCTCVDNQNYSKRGRVTGELKLMLSDLGLTNVLIHCSGDLIGSLGFQSDDTSLSEGSTIDLRKPGEEEDEYSETAEEAMDPENCLPDFCLRHFKCCDINTSEGLGRAWWHLRKTCYQIVEHSWFESFIIFMILLSSGALVRLNLTFLVSLVSLVANTLGYSDFAAIKSLRTLRALRPLRALSRFEGMRVVVNALIGAIPSIMNVLLVCLIFWLIFSIMGVNLFAGKFGRCVNRTGFIYNSSFINNKSECLEMNSTQYYWTKVKVNFDNVGAGYLALLQVATFKGWMEIMYAAVDSRSVEEQPIKENSLYMYLYFVIFIIFGSFFTLNLFIGVIIDNFNQQKRNIITNPSQGFFFDLVSKQAFDIMIMLLIILNMVTMMVETDEQSPSIEYILYYVNLAFIVVFTTECIIKLIALRCYFFTVSWNIFDFVVVILSIVGIVLADIIEKYFVSPTLFRVIRLARIGRILRLIRGAKGIRTLLFALMMSLPALFNIGLLLFLVMFIYAIFGMANFAYVKRQAGIDDMFNFETFGNSMICLFQITTSAGWDNLLSPILNNSPEECDPNVPHTGTNVRGNCGNPSVGITFFVTYIIISFLIVVNMYIAIILENFSVATEESTEPLSEDDFEMFYEVWEKFDQEATQFIEYSKLSDFADSLSEPLRITKPNKIKLISMDLPMVSGDKIHCLDILFAFTKRVLGESDEMDALKQQMEEKFMMANPSKISYEPITTTLRRKQEEVSAIMIQRSYRRHLMRRQLKQASLLYRQLNMTDADKDGDSSPENEGLIVAMIMENYGAEAEVTETLSATSCPPSYDSVTRVTPELFQALIPDAANTDLSEPLTDRDRETFL</sequence>
<dbReference type="FunFam" id="1.10.287.70:FF:000001">
    <property type="entry name" value="Sodium channel protein"/>
    <property type="match status" value="1"/>
</dbReference>
<feature type="compositionally biased region" description="Polar residues" evidence="27">
    <location>
        <begin position="643"/>
        <end position="659"/>
    </location>
</feature>
<dbReference type="Gene3D" id="1.20.120.350">
    <property type="entry name" value="Voltage-gated potassium channels. Chain C"/>
    <property type="match status" value="3"/>
</dbReference>
<evidence type="ECO:0000256" key="13">
    <source>
        <dbReference type="ARBA" id="ARBA00023065"/>
    </source>
</evidence>
<feature type="transmembrane region" description="Helical" evidence="25">
    <location>
        <begin position="1083"/>
        <end position="1101"/>
    </location>
</feature>
<evidence type="ECO:0000256" key="26">
    <source>
        <dbReference type="SAM" id="Coils"/>
    </source>
</evidence>
<evidence type="ECO:0000256" key="11">
    <source>
        <dbReference type="ARBA" id="ARBA00022989"/>
    </source>
</evidence>
<feature type="domain" description="SCN5A-like C-terminal IQ motif" evidence="31">
    <location>
        <begin position="1688"/>
        <end position="1719"/>
    </location>
</feature>
<dbReference type="InterPro" id="IPR058542">
    <property type="entry name" value="IQ_SCN5A_C"/>
</dbReference>
<feature type="domain" description="Ion transport" evidence="28">
    <location>
        <begin position="1321"/>
        <end position="1576"/>
    </location>
</feature>
<feature type="domain" description="Ion transport" evidence="28">
    <location>
        <begin position="720"/>
        <end position="935"/>
    </location>
</feature>
<dbReference type="Pfam" id="PF24609">
    <property type="entry name" value="IQ_SCN5A_C"/>
    <property type="match status" value="1"/>
</dbReference>
<dbReference type="InterPro" id="IPR010526">
    <property type="entry name" value="Na_trans_assoc_dom"/>
</dbReference>
<keyword evidence="15" id="KW-1015">Disulfide bond</keyword>
<feature type="domain" description="Voltage-gated Na+ ion channel cytoplasmic" evidence="30">
    <location>
        <begin position="534"/>
        <end position="638"/>
    </location>
</feature>
<keyword evidence="9" id="KW-0832">Ubl conjugation</keyword>
<dbReference type="FunFam" id="1.20.120.350:FF:000002">
    <property type="entry name" value="Sodium channel protein"/>
    <property type="match status" value="1"/>
</dbReference>
<proteinExistence type="inferred from homology"/>
<dbReference type="FunFam" id="1.10.238.10:FF:000002">
    <property type="entry name" value="Sodium channel protein"/>
    <property type="match status" value="1"/>
</dbReference>
<keyword evidence="18 25" id="KW-0407">Ion channel</keyword>
<feature type="region of interest" description="Disordered" evidence="27">
    <location>
        <begin position="477"/>
        <end position="518"/>
    </location>
</feature>
<evidence type="ECO:0000256" key="12">
    <source>
        <dbReference type="ARBA" id="ARBA00023053"/>
    </source>
</evidence>
<dbReference type="InterPro" id="IPR043203">
    <property type="entry name" value="VGCC_Ca_Na"/>
</dbReference>
<feature type="transmembrane region" description="Helical" evidence="25">
    <location>
        <begin position="1352"/>
        <end position="1374"/>
    </location>
</feature>
<dbReference type="PROSITE" id="PS50096">
    <property type="entry name" value="IQ"/>
    <property type="match status" value="1"/>
</dbReference>
<keyword evidence="17 25" id="KW-0739">Sodium transport</keyword>
<evidence type="ECO:0000256" key="15">
    <source>
        <dbReference type="ARBA" id="ARBA00023157"/>
    </source>
</evidence>
<feature type="coiled-coil region" evidence="26">
    <location>
        <begin position="431"/>
        <end position="472"/>
    </location>
</feature>
<evidence type="ECO:0000256" key="16">
    <source>
        <dbReference type="ARBA" id="ARBA00023180"/>
    </source>
</evidence>
<dbReference type="FunFam" id="1.20.5.1190:FF:000001">
    <property type="entry name" value="Sodium channel protein"/>
    <property type="match status" value="1"/>
</dbReference>
<feature type="transmembrane region" description="Helical" evidence="25">
    <location>
        <begin position="847"/>
        <end position="868"/>
    </location>
</feature>
<feature type="transmembrane region" description="Helical" evidence="25">
    <location>
        <begin position="1150"/>
        <end position="1176"/>
    </location>
</feature>
<feature type="transmembrane region" description="Helical" evidence="25">
    <location>
        <begin position="1272"/>
        <end position="1295"/>
    </location>
</feature>
<keyword evidence="8" id="KW-0677">Repeat</keyword>
<comment type="catalytic activity">
    <reaction evidence="20">
        <text>Na(+)(in) = Na(+)(out)</text>
        <dbReference type="Rhea" id="RHEA:34963"/>
        <dbReference type="ChEBI" id="CHEBI:29101"/>
    </reaction>
</comment>
<comment type="function">
    <text evidence="19">Tetrodotoxin-resistant channel that mediates the voltage-dependent sodium ion permeability of excitable membranes. Assuming opened or closed conformations in response to the voltage difference across the membrane, the protein forms a sodium-selective channel through which sodium ions may pass in accordance with their electrochemical gradient. Plays a role in neuropathic pain mechanisms.</text>
</comment>
<evidence type="ECO:0000256" key="27">
    <source>
        <dbReference type="SAM" id="MobiDB-lite"/>
    </source>
</evidence>
<dbReference type="GO" id="GO:0005248">
    <property type="term" value="F:voltage-gated sodium channel activity"/>
    <property type="evidence" value="ECO:0007669"/>
    <property type="project" value="InterPro"/>
</dbReference>
<dbReference type="Ensembl" id="ENSCCRT00020072630.1">
    <property type="protein sequence ID" value="ENSCCRP00020066003.1"/>
    <property type="gene ID" value="ENSCCRG00020031042.1"/>
</dbReference>
<dbReference type="PRINTS" id="PR00170">
    <property type="entry name" value="NACHANNEL"/>
</dbReference>
<evidence type="ECO:0000256" key="7">
    <source>
        <dbReference type="ARBA" id="ARBA00022692"/>
    </source>
</evidence>
<comment type="subcellular location">
    <subcellularLocation>
        <location evidence="1 25">Cell membrane</location>
        <topology evidence="1 25">Multi-pass membrane protein</topology>
    </subcellularLocation>
</comment>
<comment type="similarity">
    <text evidence="21">Belongs to the sodium channel (TC 1.A.1.10) family. Nav1.4/SCN4A subfamily.</text>
</comment>
<evidence type="ECO:0000256" key="4">
    <source>
        <dbReference type="ARBA" id="ARBA00022461"/>
    </source>
</evidence>
<dbReference type="SMART" id="SM00015">
    <property type="entry name" value="IQ"/>
    <property type="match status" value="1"/>
</dbReference>
<dbReference type="Pfam" id="PF11933">
    <property type="entry name" value="Na_trans_cytopl"/>
    <property type="match status" value="1"/>
</dbReference>
<dbReference type="FunFam" id="1.20.120.350:FF:000005">
    <property type="entry name" value="Sodium channel protein"/>
    <property type="match status" value="1"/>
</dbReference>
<dbReference type="InterPro" id="IPR027359">
    <property type="entry name" value="Volt_channel_dom_sf"/>
</dbReference>
<reference evidence="32" key="1">
    <citation type="submission" date="2025-08" db="UniProtKB">
        <authorList>
            <consortium name="Ensembl"/>
        </authorList>
    </citation>
    <scope>IDENTIFICATION</scope>
</reference>
<feature type="region of interest" description="Disordered" evidence="27">
    <location>
        <begin position="561"/>
        <end position="581"/>
    </location>
</feature>
<evidence type="ECO:0000259" key="30">
    <source>
        <dbReference type="Pfam" id="PF11933"/>
    </source>
</evidence>
<evidence type="ECO:0000256" key="8">
    <source>
        <dbReference type="ARBA" id="ARBA00022737"/>
    </source>
</evidence>
<keyword evidence="11 25" id="KW-1133">Transmembrane helix</keyword>
<feature type="transmembrane region" description="Helical" evidence="25">
    <location>
        <begin position="1386"/>
        <end position="1405"/>
    </location>
</feature>
<evidence type="ECO:0000259" key="29">
    <source>
        <dbReference type="Pfam" id="PF06512"/>
    </source>
</evidence>
<keyword evidence="6" id="KW-0597">Phosphoprotein</keyword>
<dbReference type="GO" id="GO:0086010">
    <property type="term" value="P:membrane depolarization during action potential"/>
    <property type="evidence" value="ECO:0007669"/>
    <property type="project" value="TreeGrafter"/>
</dbReference>
<feature type="transmembrane region" description="Helical" evidence="25">
    <location>
        <begin position="751"/>
        <end position="772"/>
    </location>
</feature>
<dbReference type="FunFam" id="1.20.120.350:FF:000004">
    <property type="entry name" value="Sodium channel protein"/>
    <property type="match status" value="1"/>
</dbReference>
<dbReference type="PANTHER" id="PTHR10037:SF208">
    <property type="entry name" value="SODIUM CHANNEL PROTEIN TYPE 10 SUBUNIT ALPHA"/>
    <property type="match status" value="1"/>
</dbReference>
<evidence type="ECO:0000256" key="21">
    <source>
        <dbReference type="ARBA" id="ARBA00038083"/>
    </source>
</evidence>
<dbReference type="SUPFAM" id="SSF81324">
    <property type="entry name" value="Voltage-gated potassium channels"/>
    <property type="match status" value="4"/>
</dbReference>
<name>A0A8C2G8N6_CYPCA</name>
<dbReference type="PANTHER" id="PTHR10037">
    <property type="entry name" value="VOLTAGE-GATED CATION CHANNEL CALCIUM AND SODIUM"/>
    <property type="match status" value="1"/>
</dbReference>
<evidence type="ECO:0000256" key="1">
    <source>
        <dbReference type="ARBA" id="ARBA00004651"/>
    </source>
</evidence>
<keyword evidence="5" id="KW-1003">Cell membrane</keyword>
<feature type="domain" description="Sodium ion transport-associated" evidence="29">
    <location>
        <begin position="1008"/>
        <end position="1078"/>
    </location>
</feature>
<comment type="function">
    <text evidence="25">Mediates the voltage-dependent sodium ion permeability of excitable membranes. Assuming opened or closed conformations in response to the voltage difference across the membrane, the protein forms a sodium-selective channel through which Na(+) ions may pass in accordance with their electrochemical gradient.</text>
</comment>
<feature type="transmembrane region" description="Helical" evidence="25">
    <location>
        <begin position="407"/>
        <end position="434"/>
    </location>
</feature>
<dbReference type="Pfam" id="PF06512">
    <property type="entry name" value="Na_trans_assoc"/>
    <property type="match status" value="1"/>
</dbReference>
<feature type="compositionally biased region" description="Basic and acidic residues" evidence="27">
    <location>
        <begin position="506"/>
        <end position="518"/>
    </location>
</feature>